<evidence type="ECO:0000256" key="2">
    <source>
        <dbReference type="ARBA" id="ARBA00022842"/>
    </source>
</evidence>
<dbReference type="Gene3D" id="1.10.600.10">
    <property type="entry name" value="Farnesyl Diphosphate Synthase"/>
    <property type="match status" value="1"/>
</dbReference>
<dbReference type="InterPro" id="IPR008930">
    <property type="entry name" value="Terpenoid_cyclase/PrenylTrfase"/>
</dbReference>
<dbReference type="InterPro" id="IPR008949">
    <property type="entry name" value="Isoprenoid_synthase_dom_sf"/>
</dbReference>
<sequence>MLKDTATDQLLSLEMIDEIQHLGVAYHFELEIDEALERIQNTDFHLNNDPHTIALGFRLLRQHRFPISSDIFNKFIDQNGDLADNLKQDAKALLSIYNACFLGIPGEKLLEKAANFTRTHLKLLIGSIEPSTATTISRALETPRFRWMERLEAREYLQVYGHEKNRNEKLFEFAKLDFHLVQSIHLEELHNLTLWKNSIKFMENFSFARERMVELHFWMIGIYHEQGYSRARVMATKLLVLTSILDDIYDQYGTEEELQMLTNTIDRWDLMGVDLLPKYLHHFFTILYRTFQEFEDELALEQNSFRVGYLKEEMKKLAHAYFVEVQWGNEQFVPNIEDHLRISLRSSVYPMIVCGSFIGMNEMIPQSVFDWITKFPQIVKSASFIGRVMNDITSDEHEQMDKHFASIIKSYTKEYKCIEEEARKNLMELVEDAWKILNEEYLLHSNLPIFLVQPIMNLARVTELFYKDKDNYTNPFSSMRDIIKLVIVEPIISKWTSYAII</sequence>
<dbReference type="FunFam" id="1.10.600.10:FF:000007">
    <property type="entry name" value="Isoprene synthase, chloroplastic"/>
    <property type="match status" value="1"/>
</dbReference>
<keyword evidence="2" id="KW-0460">Magnesium</keyword>
<dbReference type="AlphaFoldDB" id="A0AAP0BN97"/>
<dbReference type="SUPFAM" id="SSF48239">
    <property type="entry name" value="Terpenoid cyclases/Protein prenyltransferases"/>
    <property type="match status" value="1"/>
</dbReference>
<accession>A0AAP0BN97</accession>
<dbReference type="CDD" id="cd00684">
    <property type="entry name" value="Terpene_cyclase_plant_C1"/>
    <property type="match status" value="1"/>
</dbReference>
<protein>
    <submittedName>
        <fullName evidence="6">Beta-eudesmol synthase</fullName>
    </submittedName>
</protein>
<dbReference type="InterPro" id="IPR044814">
    <property type="entry name" value="Terpene_cyclase_plant_C1"/>
</dbReference>
<evidence type="ECO:0000313" key="7">
    <source>
        <dbReference type="Proteomes" id="UP001418222"/>
    </source>
</evidence>
<dbReference type="SFLD" id="SFLDG01019">
    <property type="entry name" value="Terpene_Cyclase_Like_1_C_Termi"/>
    <property type="match status" value="1"/>
</dbReference>
<evidence type="ECO:0000313" key="6">
    <source>
        <dbReference type="EMBL" id="KAK8945080.1"/>
    </source>
</evidence>
<evidence type="ECO:0000256" key="1">
    <source>
        <dbReference type="ARBA" id="ARBA00022723"/>
    </source>
</evidence>
<dbReference type="GO" id="GO:0016102">
    <property type="term" value="P:diterpenoid biosynthetic process"/>
    <property type="evidence" value="ECO:0007669"/>
    <property type="project" value="InterPro"/>
</dbReference>
<feature type="domain" description="Terpene synthase metal-binding" evidence="5">
    <location>
        <begin position="199"/>
        <end position="435"/>
    </location>
</feature>
<dbReference type="SFLD" id="SFLDS00005">
    <property type="entry name" value="Isoprenoid_Synthase_Type_I"/>
    <property type="match status" value="1"/>
</dbReference>
<dbReference type="Pfam" id="PF01397">
    <property type="entry name" value="Terpene_synth"/>
    <property type="match status" value="1"/>
</dbReference>
<dbReference type="Gene3D" id="1.50.10.130">
    <property type="entry name" value="Terpene synthase, N-terminal domain"/>
    <property type="match status" value="1"/>
</dbReference>
<dbReference type="InterPro" id="IPR005630">
    <property type="entry name" value="Terpene_synthase_metal-bd"/>
</dbReference>
<evidence type="ECO:0000256" key="3">
    <source>
        <dbReference type="ARBA" id="ARBA00023239"/>
    </source>
</evidence>
<dbReference type="Proteomes" id="UP001418222">
    <property type="component" value="Unassembled WGS sequence"/>
</dbReference>
<proteinExistence type="predicted"/>
<comment type="caution">
    <text evidence="6">The sequence shown here is derived from an EMBL/GenBank/DDBJ whole genome shotgun (WGS) entry which is preliminary data.</text>
</comment>
<dbReference type="InterPro" id="IPR036965">
    <property type="entry name" value="Terpene_synth_N_sf"/>
</dbReference>
<keyword evidence="7" id="KW-1185">Reference proteome</keyword>
<gene>
    <name evidence="6" type="primary">ZSS2</name>
    <name evidence="6" type="ORF">KSP39_PZI008095</name>
</gene>
<keyword evidence="1" id="KW-0479">Metal-binding</keyword>
<dbReference type="PANTHER" id="PTHR31225">
    <property type="entry name" value="OS04G0344100 PROTEIN-RELATED"/>
    <property type="match status" value="1"/>
</dbReference>
<dbReference type="GO" id="GO:0010333">
    <property type="term" value="F:terpene synthase activity"/>
    <property type="evidence" value="ECO:0007669"/>
    <property type="project" value="InterPro"/>
</dbReference>
<dbReference type="SUPFAM" id="SSF48576">
    <property type="entry name" value="Terpenoid synthases"/>
    <property type="match status" value="1"/>
</dbReference>
<evidence type="ECO:0000259" key="5">
    <source>
        <dbReference type="Pfam" id="PF03936"/>
    </source>
</evidence>
<keyword evidence="3" id="KW-0456">Lyase</keyword>
<dbReference type="Pfam" id="PF03936">
    <property type="entry name" value="Terpene_synth_C"/>
    <property type="match status" value="1"/>
</dbReference>
<dbReference type="InterPro" id="IPR050148">
    <property type="entry name" value="Terpene_synthase-like"/>
</dbReference>
<dbReference type="EMBL" id="JBBWWQ010000006">
    <property type="protein sequence ID" value="KAK8945080.1"/>
    <property type="molecule type" value="Genomic_DNA"/>
</dbReference>
<dbReference type="GO" id="GO:0000287">
    <property type="term" value="F:magnesium ion binding"/>
    <property type="evidence" value="ECO:0007669"/>
    <property type="project" value="InterPro"/>
</dbReference>
<dbReference type="InterPro" id="IPR001906">
    <property type="entry name" value="Terpene_synth_N"/>
</dbReference>
<dbReference type="PANTHER" id="PTHR31225:SF93">
    <property type="entry name" value="ALPHA-HUMULENE_(-)-(E)-BETA-CARYOPHYLLENE SYNTHASE"/>
    <property type="match status" value="1"/>
</dbReference>
<dbReference type="InterPro" id="IPR034741">
    <property type="entry name" value="Terpene_cyclase-like_1_C"/>
</dbReference>
<evidence type="ECO:0000259" key="4">
    <source>
        <dbReference type="Pfam" id="PF01397"/>
    </source>
</evidence>
<name>A0AAP0BN97_9ASPA</name>
<feature type="domain" description="Terpene synthase N-terminal" evidence="4">
    <location>
        <begin position="7"/>
        <end position="140"/>
    </location>
</feature>
<reference evidence="6 7" key="1">
    <citation type="journal article" date="2022" name="Nat. Plants">
        <title>Genomes of leafy and leafless Platanthera orchids illuminate the evolution of mycoheterotrophy.</title>
        <authorList>
            <person name="Li M.H."/>
            <person name="Liu K.W."/>
            <person name="Li Z."/>
            <person name="Lu H.C."/>
            <person name="Ye Q.L."/>
            <person name="Zhang D."/>
            <person name="Wang J.Y."/>
            <person name="Li Y.F."/>
            <person name="Zhong Z.M."/>
            <person name="Liu X."/>
            <person name="Yu X."/>
            <person name="Liu D.K."/>
            <person name="Tu X.D."/>
            <person name="Liu B."/>
            <person name="Hao Y."/>
            <person name="Liao X.Y."/>
            <person name="Jiang Y.T."/>
            <person name="Sun W.H."/>
            <person name="Chen J."/>
            <person name="Chen Y.Q."/>
            <person name="Ai Y."/>
            <person name="Zhai J.W."/>
            <person name="Wu S.S."/>
            <person name="Zhou Z."/>
            <person name="Hsiao Y.Y."/>
            <person name="Wu W.L."/>
            <person name="Chen Y.Y."/>
            <person name="Lin Y.F."/>
            <person name="Hsu J.L."/>
            <person name="Li C.Y."/>
            <person name="Wang Z.W."/>
            <person name="Zhao X."/>
            <person name="Zhong W.Y."/>
            <person name="Ma X.K."/>
            <person name="Ma L."/>
            <person name="Huang J."/>
            <person name="Chen G.Z."/>
            <person name="Huang M.Z."/>
            <person name="Huang L."/>
            <person name="Peng D.H."/>
            <person name="Luo Y.B."/>
            <person name="Zou S.Q."/>
            <person name="Chen S.P."/>
            <person name="Lan S."/>
            <person name="Tsai W.C."/>
            <person name="Van de Peer Y."/>
            <person name="Liu Z.J."/>
        </authorList>
    </citation>
    <scope>NUCLEOTIDE SEQUENCE [LARGE SCALE GENOMIC DNA]</scope>
    <source>
        <strain evidence="6">Lor287</strain>
    </source>
</reference>
<organism evidence="6 7">
    <name type="scientific">Platanthera zijinensis</name>
    <dbReference type="NCBI Taxonomy" id="2320716"/>
    <lineage>
        <taxon>Eukaryota</taxon>
        <taxon>Viridiplantae</taxon>
        <taxon>Streptophyta</taxon>
        <taxon>Embryophyta</taxon>
        <taxon>Tracheophyta</taxon>
        <taxon>Spermatophyta</taxon>
        <taxon>Magnoliopsida</taxon>
        <taxon>Liliopsida</taxon>
        <taxon>Asparagales</taxon>
        <taxon>Orchidaceae</taxon>
        <taxon>Orchidoideae</taxon>
        <taxon>Orchideae</taxon>
        <taxon>Orchidinae</taxon>
        <taxon>Platanthera</taxon>
    </lineage>
</organism>